<comment type="cofactor">
    <cofactor evidence="1">
        <name>Mn(2+)</name>
        <dbReference type="ChEBI" id="CHEBI:29035"/>
    </cofactor>
</comment>
<evidence type="ECO:0000256" key="5">
    <source>
        <dbReference type="ARBA" id="ARBA00022842"/>
    </source>
</evidence>
<reference evidence="9" key="1">
    <citation type="submission" date="2021-12" db="EMBL/GenBank/DDBJ databases">
        <title>Black yeast isolated from Biological Soil Crust.</title>
        <authorList>
            <person name="Kurbessoian T."/>
        </authorList>
    </citation>
    <scope>NUCLEOTIDE SEQUENCE</scope>
    <source>
        <strain evidence="9">CCFEE 5208</strain>
    </source>
</reference>
<dbReference type="Proteomes" id="UP001168146">
    <property type="component" value="Unassembled WGS sequence"/>
</dbReference>
<dbReference type="InterPro" id="IPR000086">
    <property type="entry name" value="NUDIX_hydrolase_dom"/>
</dbReference>
<dbReference type="PROSITE" id="PS51462">
    <property type="entry name" value="NUDIX"/>
    <property type="match status" value="1"/>
</dbReference>
<evidence type="ECO:0000256" key="4">
    <source>
        <dbReference type="ARBA" id="ARBA00022801"/>
    </source>
</evidence>
<comment type="cofactor">
    <cofactor evidence="2">
        <name>Mg(2+)</name>
        <dbReference type="ChEBI" id="CHEBI:18420"/>
    </cofactor>
</comment>
<dbReference type="Gene3D" id="3.90.79.10">
    <property type="entry name" value="Nucleoside Triphosphate Pyrophosphohydrolase"/>
    <property type="match status" value="1"/>
</dbReference>
<dbReference type="InterPro" id="IPR015797">
    <property type="entry name" value="NUDIX_hydrolase-like_dom_sf"/>
</dbReference>
<keyword evidence="5" id="KW-0460">Magnesium</keyword>
<dbReference type="EMBL" id="JASUXU010000102">
    <property type="protein sequence ID" value="KAK0306569.1"/>
    <property type="molecule type" value="Genomic_DNA"/>
</dbReference>
<accession>A0AAN6J0V5</accession>
<organism evidence="9 10">
    <name type="scientific">Friedmanniomyces endolithicus</name>
    <dbReference type="NCBI Taxonomy" id="329885"/>
    <lineage>
        <taxon>Eukaryota</taxon>
        <taxon>Fungi</taxon>
        <taxon>Dikarya</taxon>
        <taxon>Ascomycota</taxon>
        <taxon>Pezizomycotina</taxon>
        <taxon>Dothideomycetes</taxon>
        <taxon>Dothideomycetidae</taxon>
        <taxon>Mycosphaerellales</taxon>
        <taxon>Teratosphaeriaceae</taxon>
        <taxon>Friedmanniomyces</taxon>
    </lineage>
</organism>
<evidence type="ECO:0000313" key="10">
    <source>
        <dbReference type="Proteomes" id="UP001168146"/>
    </source>
</evidence>
<evidence type="ECO:0000256" key="3">
    <source>
        <dbReference type="ARBA" id="ARBA00022723"/>
    </source>
</evidence>
<dbReference type="AlphaFoldDB" id="A0AAN6J0V5"/>
<evidence type="ECO:0000256" key="7">
    <source>
        <dbReference type="SAM" id="MobiDB-lite"/>
    </source>
</evidence>
<dbReference type="InterPro" id="IPR039121">
    <property type="entry name" value="NUDT19"/>
</dbReference>
<dbReference type="GO" id="GO:0016818">
    <property type="term" value="F:hydrolase activity, acting on acid anhydrides, in phosphorus-containing anhydrides"/>
    <property type="evidence" value="ECO:0007669"/>
    <property type="project" value="InterPro"/>
</dbReference>
<dbReference type="CDD" id="cd18870">
    <property type="entry name" value="NUDIX_AcylCoAdiphos_Nudt19"/>
    <property type="match status" value="1"/>
</dbReference>
<keyword evidence="6" id="KW-0464">Manganese</keyword>
<name>A0AAN6J0V5_9PEZI</name>
<keyword evidence="3" id="KW-0479">Metal-binding</keyword>
<feature type="region of interest" description="Disordered" evidence="7">
    <location>
        <begin position="137"/>
        <end position="157"/>
    </location>
</feature>
<feature type="region of interest" description="Disordered" evidence="7">
    <location>
        <begin position="79"/>
        <end position="100"/>
    </location>
</feature>
<gene>
    <name evidence="9" type="ORF">LTR82_016314</name>
</gene>
<evidence type="ECO:0000256" key="1">
    <source>
        <dbReference type="ARBA" id="ARBA00001936"/>
    </source>
</evidence>
<protein>
    <recommendedName>
        <fullName evidence="8">Nudix hydrolase domain-containing protein</fullName>
    </recommendedName>
</protein>
<evidence type="ECO:0000259" key="8">
    <source>
        <dbReference type="PROSITE" id="PS51462"/>
    </source>
</evidence>
<evidence type="ECO:0000313" key="9">
    <source>
        <dbReference type="EMBL" id="KAK0306569.1"/>
    </source>
</evidence>
<dbReference type="PANTHER" id="PTHR12318:SF0">
    <property type="entry name" value="ACYL-COENZYME A DIPHOSPHATASE NUDT19"/>
    <property type="match status" value="1"/>
</dbReference>
<dbReference type="SUPFAM" id="SSF55811">
    <property type="entry name" value="Nudix"/>
    <property type="match status" value="1"/>
</dbReference>
<feature type="compositionally biased region" description="Polar residues" evidence="7">
    <location>
        <begin position="79"/>
        <end position="91"/>
    </location>
</feature>
<dbReference type="GO" id="GO:0046872">
    <property type="term" value="F:metal ion binding"/>
    <property type="evidence" value="ECO:0007669"/>
    <property type="project" value="UniProtKB-KW"/>
</dbReference>
<comment type="caution">
    <text evidence="9">The sequence shown here is derived from an EMBL/GenBank/DDBJ whole genome shotgun (WGS) entry which is preliminary data.</text>
</comment>
<feature type="region of interest" description="Disordered" evidence="7">
    <location>
        <begin position="259"/>
        <end position="292"/>
    </location>
</feature>
<proteinExistence type="predicted"/>
<feature type="domain" description="Nudix hydrolase" evidence="8">
    <location>
        <begin position="100"/>
        <end position="321"/>
    </location>
</feature>
<evidence type="ECO:0000256" key="2">
    <source>
        <dbReference type="ARBA" id="ARBA00001946"/>
    </source>
</evidence>
<sequence>MIPAPSNDIRRNGCLITTTNIPNTAMLKNLTNGASNSALPTSFITRFLQLPAPIRSFATSHHFRIEQDDKLLTEALRGQTASNGFSPTMSSTKDRKPPAIPKPSASVLLISPTNQVLLLQRVKQSSAFPSAHVFPGGNVSPSHDGDLPEPNHPDRHVDNPVYRLAAVRETFEESGILLARNNGFGRLLEVPEVEREEGRKLVHGNRVPFTTWLAQKGGRADVEGLVPFTRWVTPTNVPKRFTTQMYLYFLPTLSSAPITEGLRDDDGNGNNNDDDEAEGQRIPVPTTDGGLEHTTARFLPASAWLRLAQEGRIILFPPQFFLLHQVAQHFDALPSPTAYGSISRAPVPREELEARRKSLLEFVATGDPPWTEKCISPTVMPARDGKKREDGRVVLGLQRPGPEVEAEGSGRRGVEGECVLVEFKRDGPRKLAVVTREEALGGGRVQAHFTDDTKSPHSWQGVKLD</sequence>
<dbReference type="PANTHER" id="PTHR12318">
    <property type="entry name" value="TESTOSTERONE-REGULATED PROTEIN RP2"/>
    <property type="match status" value="1"/>
</dbReference>
<evidence type="ECO:0000256" key="6">
    <source>
        <dbReference type="ARBA" id="ARBA00023211"/>
    </source>
</evidence>
<feature type="region of interest" description="Disordered" evidence="7">
    <location>
        <begin position="444"/>
        <end position="465"/>
    </location>
</feature>
<dbReference type="GO" id="GO:0005739">
    <property type="term" value="C:mitochondrion"/>
    <property type="evidence" value="ECO:0007669"/>
    <property type="project" value="TreeGrafter"/>
</dbReference>
<keyword evidence="4" id="KW-0378">Hydrolase</keyword>
<feature type="compositionally biased region" description="Basic and acidic residues" evidence="7">
    <location>
        <begin position="143"/>
        <end position="157"/>
    </location>
</feature>